<dbReference type="InterPro" id="IPR013780">
    <property type="entry name" value="Glyco_hydro_b"/>
</dbReference>
<accession>A0A5A7MWQ8</accession>
<dbReference type="AlphaFoldDB" id="A0A5A7MWQ8"/>
<dbReference type="Proteomes" id="UP000325187">
    <property type="component" value="Unassembled WGS sequence"/>
</dbReference>
<dbReference type="InterPro" id="IPR032091">
    <property type="entry name" value="Malt_amylase-like_C"/>
</dbReference>
<proteinExistence type="predicted"/>
<evidence type="ECO:0000259" key="1">
    <source>
        <dbReference type="Pfam" id="PF16657"/>
    </source>
</evidence>
<evidence type="ECO:0000313" key="2">
    <source>
        <dbReference type="EMBL" id="GER00288.1"/>
    </source>
</evidence>
<dbReference type="Gene3D" id="2.60.40.1180">
    <property type="entry name" value="Golgi alpha-mannosidase II"/>
    <property type="match status" value="1"/>
</dbReference>
<comment type="caution">
    <text evidence="2">The sequence shown here is derived from an EMBL/GenBank/DDBJ whole genome shotgun (WGS) entry which is preliminary data.</text>
</comment>
<keyword evidence="3" id="KW-1185">Reference proteome</keyword>
<reference evidence="2 3" key="1">
    <citation type="submission" date="2019-09" db="EMBL/GenBank/DDBJ databases">
        <title>NBRP : Genome information of microbial organism related human and environment.</title>
        <authorList>
            <person name="Hattori M."/>
            <person name="Oshima K."/>
            <person name="Inaba H."/>
            <person name="Suda W."/>
            <person name="Sakamoto M."/>
            <person name="Iino T."/>
            <person name="Kitahara M."/>
            <person name="Oshida Y."/>
            <person name="Iida T."/>
            <person name="Kudo T."/>
            <person name="Itoh T."/>
            <person name="Ohkuma M."/>
        </authorList>
    </citation>
    <scope>NUCLEOTIDE SEQUENCE [LARGE SCALE GENOMIC DNA]</scope>
    <source>
        <strain evidence="2 3">Mie-1</strain>
    </source>
</reference>
<organism evidence="2 3">
    <name type="scientific">Iodidimonas gelatinilytica</name>
    <dbReference type="NCBI Taxonomy" id="1236966"/>
    <lineage>
        <taxon>Bacteria</taxon>
        <taxon>Pseudomonadati</taxon>
        <taxon>Pseudomonadota</taxon>
        <taxon>Alphaproteobacteria</taxon>
        <taxon>Iodidimonadales</taxon>
        <taxon>Iodidimonadaceae</taxon>
        <taxon>Iodidimonas</taxon>
    </lineage>
</organism>
<feature type="domain" description="Maltogenic amylase-like C-terminal" evidence="1">
    <location>
        <begin position="20"/>
        <end position="82"/>
    </location>
</feature>
<sequence length="87" mass="9701">MRARKSHPALIHGTIRFFESPEPILAFERTEDSERLLCAFNLGGKAVDWHPQIAASWTATDLPGCTGTLEDGRIHLPPYGQCILSRK</sequence>
<protein>
    <recommendedName>
        <fullName evidence="1">Maltogenic amylase-like C-terminal domain-containing protein</fullName>
    </recommendedName>
</protein>
<gene>
    <name evidence="2" type="ORF">JCM17845_09110</name>
</gene>
<dbReference type="EMBL" id="BKCM01000003">
    <property type="protein sequence ID" value="GER00288.1"/>
    <property type="molecule type" value="Genomic_DNA"/>
</dbReference>
<name>A0A5A7MWQ8_9PROT</name>
<dbReference type="Pfam" id="PF16657">
    <property type="entry name" value="Malt_amylase_C"/>
    <property type="match status" value="1"/>
</dbReference>
<dbReference type="SUPFAM" id="SSF51011">
    <property type="entry name" value="Glycosyl hydrolase domain"/>
    <property type="match status" value="1"/>
</dbReference>
<evidence type="ECO:0000313" key="3">
    <source>
        <dbReference type="Proteomes" id="UP000325187"/>
    </source>
</evidence>